<dbReference type="AlphaFoldDB" id="A0AAV1E1H1"/>
<dbReference type="Gene3D" id="3.60.20.10">
    <property type="entry name" value="Glutamine Phosphoribosylpyrophosphate, subunit 1, domain 1"/>
    <property type="match status" value="1"/>
</dbReference>
<organism evidence="3 4">
    <name type="scientific">Oldenlandia corymbosa var. corymbosa</name>
    <dbReference type="NCBI Taxonomy" id="529605"/>
    <lineage>
        <taxon>Eukaryota</taxon>
        <taxon>Viridiplantae</taxon>
        <taxon>Streptophyta</taxon>
        <taxon>Embryophyta</taxon>
        <taxon>Tracheophyta</taxon>
        <taxon>Spermatophyta</taxon>
        <taxon>Magnoliopsida</taxon>
        <taxon>eudicotyledons</taxon>
        <taxon>Gunneridae</taxon>
        <taxon>Pentapetalae</taxon>
        <taxon>asterids</taxon>
        <taxon>lamiids</taxon>
        <taxon>Gentianales</taxon>
        <taxon>Rubiaceae</taxon>
        <taxon>Rubioideae</taxon>
        <taxon>Spermacoceae</taxon>
        <taxon>Hedyotis-Oldenlandia complex</taxon>
        <taxon>Oldenlandia</taxon>
    </lineage>
</organism>
<protein>
    <submittedName>
        <fullName evidence="3">OLC1v1014672C1</fullName>
    </submittedName>
</protein>
<dbReference type="Proteomes" id="UP001161247">
    <property type="component" value="Chromosome 7"/>
</dbReference>
<proteinExistence type="predicted"/>
<dbReference type="PROSITE" id="PS00028">
    <property type="entry name" value="ZINC_FINGER_C2H2_1"/>
    <property type="match status" value="1"/>
</dbReference>
<evidence type="ECO:0000313" key="4">
    <source>
        <dbReference type="Proteomes" id="UP001161247"/>
    </source>
</evidence>
<dbReference type="InterPro" id="IPR013087">
    <property type="entry name" value="Znf_C2H2_type"/>
</dbReference>
<keyword evidence="4" id="KW-1185">Reference proteome</keyword>
<evidence type="ECO:0000313" key="3">
    <source>
        <dbReference type="EMBL" id="CAI9114053.1"/>
    </source>
</evidence>
<dbReference type="InterPro" id="IPR029055">
    <property type="entry name" value="Ntn_hydrolases_N"/>
</dbReference>
<sequence>MPPTTTAEEHKRKRRDADDDGGEAQVQDGVVVGEEARKEQIWRCGACQLDMTEESSFVHHMHLHLSAVSRLNSAQEVRKLMQQQKAKGSKEEGHGKWKVYTGGSYSKEPIICGTGSGARHAVSRVESEFRYHMTIGEAAKSAKKAICWAAYGASECGDYVSVYHVARYRWSKVISGDNMIEWQKAHIRRDKDGEFPMVTM</sequence>
<evidence type="ECO:0000259" key="2">
    <source>
        <dbReference type="PROSITE" id="PS00028"/>
    </source>
</evidence>
<dbReference type="SUPFAM" id="SSF56235">
    <property type="entry name" value="N-terminal nucleophile aminohydrolases (Ntn hydrolases)"/>
    <property type="match status" value="1"/>
</dbReference>
<gene>
    <name evidence="3" type="ORF">OLC1_LOCUS20915</name>
</gene>
<feature type="domain" description="C2H2-type" evidence="2">
    <location>
        <begin position="44"/>
        <end position="64"/>
    </location>
</feature>
<accession>A0AAV1E1H1</accession>
<evidence type="ECO:0000256" key="1">
    <source>
        <dbReference type="SAM" id="MobiDB-lite"/>
    </source>
</evidence>
<dbReference type="EMBL" id="OX459124">
    <property type="protein sequence ID" value="CAI9114053.1"/>
    <property type="molecule type" value="Genomic_DNA"/>
</dbReference>
<reference evidence="3" key="1">
    <citation type="submission" date="2023-03" db="EMBL/GenBank/DDBJ databases">
        <authorList>
            <person name="Julca I."/>
        </authorList>
    </citation>
    <scope>NUCLEOTIDE SEQUENCE</scope>
</reference>
<name>A0AAV1E1H1_OLDCO</name>
<feature type="region of interest" description="Disordered" evidence="1">
    <location>
        <begin position="1"/>
        <end position="28"/>
    </location>
</feature>